<dbReference type="AlphaFoldDB" id="A0A0E0GXF3"/>
<dbReference type="STRING" id="4536.A0A0E0GXF3"/>
<reference evidence="2" key="1">
    <citation type="submission" date="2015-04" db="UniProtKB">
        <authorList>
            <consortium name="EnsemblPlants"/>
        </authorList>
    </citation>
    <scope>IDENTIFICATION</scope>
    <source>
        <strain evidence="2">SL10</strain>
    </source>
</reference>
<organism evidence="2">
    <name type="scientific">Oryza nivara</name>
    <name type="common">Indian wild rice</name>
    <name type="synonym">Oryza sativa f. spontanea</name>
    <dbReference type="NCBI Taxonomy" id="4536"/>
    <lineage>
        <taxon>Eukaryota</taxon>
        <taxon>Viridiplantae</taxon>
        <taxon>Streptophyta</taxon>
        <taxon>Embryophyta</taxon>
        <taxon>Tracheophyta</taxon>
        <taxon>Spermatophyta</taxon>
        <taxon>Magnoliopsida</taxon>
        <taxon>Liliopsida</taxon>
        <taxon>Poales</taxon>
        <taxon>Poaceae</taxon>
        <taxon>BOP clade</taxon>
        <taxon>Oryzoideae</taxon>
        <taxon>Oryzeae</taxon>
        <taxon>Oryzinae</taxon>
        <taxon>Oryza</taxon>
    </lineage>
</organism>
<evidence type="ECO:0000313" key="2">
    <source>
        <dbReference type="EnsemblPlants" id="ONIVA04G01350.1"/>
    </source>
</evidence>
<dbReference type="HOGENOM" id="CLU_1456669_0_0_1"/>
<evidence type="ECO:0000256" key="1">
    <source>
        <dbReference type="SAM" id="MobiDB-lite"/>
    </source>
</evidence>
<feature type="region of interest" description="Disordered" evidence="1">
    <location>
        <begin position="20"/>
        <end position="50"/>
    </location>
</feature>
<reference evidence="2" key="2">
    <citation type="submission" date="2018-04" db="EMBL/GenBank/DDBJ databases">
        <title>OnivRS2 (Oryza nivara Reference Sequence Version 2).</title>
        <authorList>
            <person name="Zhang J."/>
            <person name="Kudrna D."/>
            <person name="Lee S."/>
            <person name="Talag J."/>
            <person name="Rajasekar S."/>
            <person name="Welchert J."/>
            <person name="Hsing Y.-I."/>
            <person name="Wing R.A."/>
        </authorList>
    </citation>
    <scope>NUCLEOTIDE SEQUENCE [LARGE SCALE GENOMIC DNA]</scope>
    <source>
        <strain evidence="2">SL10</strain>
    </source>
</reference>
<dbReference type="PANTHER" id="PTHR31325">
    <property type="entry name" value="OS01G0798800 PROTEIN-RELATED"/>
    <property type="match status" value="1"/>
</dbReference>
<dbReference type="Proteomes" id="UP000006591">
    <property type="component" value="Chromosome 4"/>
</dbReference>
<evidence type="ECO:0000313" key="3">
    <source>
        <dbReference type="Proteomes" id="UP000006591"/>
    </source>
</evidence>
<dbReference type="EnsemblPlants" id="ONIVA04G01350.1">
    <property type="protein sequence ID" value="ONIVA04G01350.1"/>
    <property type="gene ID" value="ONIVA04G01350"/>
</dbReference>
<accession>A0A0E0GXF3</accession>
<name>A0A0E0GXF3_ORYNI</name>
<feature type="compositionally biased region" description="Low complexity" evidence="1">
    <location>
        <begin position="40"/>
        <end position="50"/>
    </location>
</feature>
<protein>
    <submittedName>
        <fullName evidence="2">Uncharacterized protein</fullName>
    </submittedName>
</protein>
<proteinExistence type="predicted"/>
<sequence length="186" mass="21169">MELVFDELERVILRKKEMEDIGSGVRSGQDVKPSGETMQSGSKPGPSKLSSFPINSIGLIKAEKGQHAVAELNLEDEDRTYLQRYIRDEIQESILIWHIATDVYFRTREGSKKLQDTTFVRAIRLLSNYLMLLMVEHPTMIPDIDLRKYYTQTYKKLSTDHAGDGNGDPDRLAKILAQDESVNPVL</sequence>
<dbReference type="Gramene" id="ONIVA04G01350.1">
    <property type="protein sequence ID" value="ONIVA04G01350.1"/>
    <property type="gene ID" value="ONIVA04G01350"/>
</dbReference>
<keyword evidence="3" id="KW-1185">Reference proteome</keyword>